<accession>A0ABP9K121</accession>
<comment type="caution">
    <text evidence="1">The sequence shown here is derived from an EMBL/GenBank/DDBJ whole genome shotgun (WGS) entry which is preliminary data.</text>
</comment>
<dbReference type="Proteomes" id="UP001500518">
    <property type="component" value="Unassembled WGS sequence"/>
</dbReference>
<dbReference type="EMBL" id="BAABHV010000005">
    <property type="protein sequence ID" value="GAA5049043.1"/>
    <property type="molecule type" value="Genomic_DNA"/>
</dbReference>
<evidence type="ECO:0000313" key="2">
    <source>
        <dbReference type="Proteomes" id="UP001500518"/>
    </source>
</evidence>
<keyword evidence="2" id="KW-1185">Reference proteome</keyword>
<reference evidence="2" key="1">
    <citation type="journal article" date="2019" name="Int. J. Syst. Evol. Microbiol.">
        <title>The Global Catalogue of Microorganisms (GCM) 10K type strain sequencing project: providing services to taxonomists for standard genome sequencing and annotation.</title>
        <authorList>
            <consortium name="The Broad Institute Genomics Platform"/>
            <consortium name="The Broad Institute Genome Sequencing Center for Infectious Disease"/>
            <person name="Wu L."/>
            <person name="Ma J."/>
        </authorList>
    </citation>
    <scope>NUCLEOTIDE SEQUENCE [LARGE SCALE GENOMIC DNA]</scope>
    <source>
        <strain evidence="2">JCM 18014</strain>
    </source>
</reference>
<evidence type="ECO:0000313" key="1">
    <source>
        <dbReference type="EMBL" id="GAA5049043.1"/>
    </source>
</evidence>
<protein>
    <recommendedName>
        <fullName evidence="3">FCD domain-containing protein</fullName>
    </recommendedName>
</protein>
<gene>
    <name evidence="1" type="ORF">GCM10023208_06920</name>
</gene>
<proteinExistence type="predicted"/>
<sequence>MAREPHHWSSCIEADPVFHQALYRNIGIKPPKESLSQSYASQNDGFARVNFRCKARIIANGDSARDVPALAEILSKGC</sequence>
<name>A0ABP9K121_9SPHN</name>
<organism evidence="1 2">
    <name type="scientific">Erythrobacter westpacificensis</name>
    <dbReference type="NCBI Taxonomy" id="1055231"/>
    <lineage>
        <taxon>Bacteria</taxon>
        <taxon>Pseudomonadati</taxon>
        <taxon>Pseudomonadota</taxon>
        <taxon>Alphaproteobacteria</taxon>
        <taxon>Sphingomonadales</taxon>
        <taxon>Erythrobacteraceae</taxon>
        <taxon>Erythrobacter/Porphyrobacter group</taxon>
        <taxon>Erythrobacter</taxon>
    </lineage>
</organism>
<evidence type="ECO:0008006" key="3">
    <source>
        <dbReference type="Google" id="ProtNLM"/>
    </source>
</evidence>